<evidence type="ECO:0000256" key="2">
    <source>
        <dbReference type="ARBA" id="ARBA00009695"/>
    </source>
</evidence>
<dbReference type="Gene3D" id="1.10.10.10">
    <property type="entry name" value="Winged helix-like DNA-binding domain superfamily/Winged helix DNA-binding domain"/>
    <property type="match status" value="2"/>
</dbReference>
<dbReference type="InterPro" id="IPR053924">
    <property type="entry name" value="RecX_HTH_2nd"/>
</dbReference>
<dbReference type="GO" id="GO:0005737">
    <property type="term" value="C:cytoplasm"/>
    <property type="evidence" value="ECO:0007669"/>
    <property type="project" value="UniProtKB-SubCell"/>
</dbReference>
<dbReference type="HAMAP" id="MF_01114">
    <property type="entry name" value="RecX"/>
    <property type="match status" value="1"/>
</dbReference>
<evidence type="ECO:0000256" key="1">
    <source>
        <dbReference type="ARBA" id="ARBA00004496"/>
    </source>
</evidence>
<dbReference type="NCBIfam" id="NF001064">
    <property type="entry name" value="PRK00117.5-4"/>
    <property type="match status" value="1"/>
</dbReference>
<comment type="function">
    <text evidence="5">Modulates RecA activity.</text>
</comment>
<dbReference type="InterPro" id="IPR053926">
    <property type="entry name" value="RecX_HTH_1st"/>
</dbReference>
<gene>
    <name evidence="5" type="primary">recX</name>
    <name evidence="9" type="ORF">SAMN05444695_110107</name>
</gene>
<feature type="domain" description="RecX first three-helical" evidence="8">
    <location>
        <begin position="13"/>
        <end position="52"/>
    </location>
</feature>
<dbReference type="AlphaFoldDB" id="A0A1G8MYV2"/>
<dbReference type="PANTHER" id="PTHR33602:SF1">
    <property type="entry name" value="REGULATORY PROTEIN RECX FAMILY PROTEIN"/>
    <property type="match status" value="1"/>
</dbReference>
<dbReference type="Proteomes" id="UP000183263">
    <property type="component" value="Unassembled WGS sequence"/>
</dbReference>
<evidence type="ECO:0000259" key="8">
    <source>
        <dbReference type="Pfam" id="PF21982"/>
    </source>
</evidence>
<reference evidence="9 10" key="1">
    <citation type="submission" date="2016-10" db="EMBL/GenBank/DDBJ databases">
        <authorList>
            <person name="de Groot N.N."/>
        </authorList>
    </citation>
    <scope>NUCLEOTIDE SEQUENCE [LARGE SCALE GENOMIC DNA]</scope>
    <source>
        <strain evidence="9 10">DSM 44892</strain>
    </source>
</reference>
<dbReference type="Pfam" id="PF21982">
    <property type="entry name" value="RecX_HTH1"/>
    <property type="match status" value="1"/>
</dbReference>
<feature type="domain" description="RecX third three-helical" evidence="7">
    <location>
        <begin position="107"/>
        <end position="153"/>
    </location>
</feature>
<evidence type="ECO:0000313" key="9">
    <source>
        <dbReference type="EMBL" id="SDI72510.1"/>
    </source>
</evidence>
<dbReference type="InterPro" id="IPR053925">
    <property type="entry name" value="RecX_HTH_3rd"/>
</dbReference>
<dbReference type="Pfam" id="PF02631">
    <property type="entry name" value="RecX_HTH2"/>
    <property type="match status" value="1"/>
</dbReference>
<dbReference type="EMBL" id="FNDN01000010">
    <property type="protein sequence ID" value="SDI72510.1"/>
    <property type="molecule type" value="Genomic_DNA"/>
</dbReference>
<dbReference type="InterPro" id="IPR003783">
    <property type="entry name" value="Regulatory_RecX"/>
</dbReference>
<comment type="similarity">
    <text evidence="2 5">Belongs to the RecX family.</text>
</comment>
<evidence type="ECO:0000259" key="6">
    <source>
        <dbReference type="Pfam" id="PF02631"/>
    </source>
</evidence>
<keyword evidence="10" id="KW-1185">Reference proteome</keyword>
<dbReference type="InterPro" id="IPR036388">
    <property type="entry name" value="WH-like_DNA-bd_sf"/>
</dbReference>
<comment type="subcellular location">
    <subcellularLocation>
        <location evidence="1 5">Cytoplasm</location>
    </subcellularLocation>
</comment>
<sequence>MRPEGEGGTEAQAKEICLRLLADRARSRGELADRLRRREFAPDVVDRVLDRLTEVGLIDDADFAREWVRSRHTYSGKGKRALAVELRRKGIGPDDAAQALDLIDREDERARAGELVDRKLRSVSLDDREKATRRLVGMLARRGFPPGMCYEVVKERIGEIDPPR</sequence>
<dbReference type="GO" id="GO:0006282">
    <property type="term" value="P:regulation of DNA repair"/>
    <property type="evidence" value="ECO:0007669"/>
    <property type="project" value="UniProtKB-UniRule"/>
</dbReference>
<name>A0A1G8MYV2_9NOCA</name>
<evidence type="ECO:0000256" key="4">
    <source>
        <dbReference type="ARBA" id="ARBA00022490"/>
    </source>
</evidence>
<dbReference type="Pfam" id="PF21981">
    <property type="entry name" value="RecX_HTH3"/>
    <property type="match status" value="1"/>
</dbReference>
<evidence type="ECO:0000256" key="3">
    <source>
        <dbReference type="ARBA" id="ARBA00018111"/>
    </source>
</evidence>
<dbReference type="RefSeq" id="WP_246442759.1">
    <property type="nucleotide sequence ID" value="NZ_CP048813.1"/>
</dbReference>
<dbReference type="PANTHER" id="PTHR33602">
    <property type="entry name" value="REGULATORY PROTEIN RECX FAMILY PROTEIN"/>
    <property type="match status" value="1"/>
</dbReference>
<proteinExistence type="inferred from homology"/>
<evidence type="ECO:0000313" key="10">
    <source>
        <dbReference type="Proteomes" id="UP000183263"/>
    </source>
</evidence>
<feature type="domain" description="RecX second three-helical" evidence="6">
    <location>
        <begin position="59"/>
        <end position="100"/>
    </location>
</feature>
<accession>A0A1G8MYV2</accession>
<organism evidence="9 10">
    <name type="scientific">Rhodococcus triatomae</name>
    <dbReference type="NCBI Taxonomy" id="300028"/>
    <lineage>
        <taxon>Bacteria</taxon>
        <taxon>Bacillati</taxon>
        <taxon>Actinomycetota</taxon>
        <taxon>Actinomycetes</taxon>
        <taxon>Mycobacteriales</taxon>
        <taxon>Nocardiaceae</taxon>
        <taxon>Rhodococcus</taxon>
    </lineage>
</organism>
<evidence type="ECO:0000256" key="5">
    <source>
        <dbReference type="HAMAP-Rule" id="MF_01114"/>
    </source>
</evidence>
<keyword evidence="4 5" id="KW-0963">Cytoplasm</keyword>
<protein>
    <recommendedName>
        <fullName evidence="3 5">Regulatory protein RecX</fullName>
    </recommendedName>
</protein>
<evidence type="ECO:0000259" key="7">
    <source>
        <dbReference type="Pfam" id="PF21981"/>
    </source>
</evidence>